<organism evidence="1 2">
    <name type="scientific">Naganishia cerealis</name>
    <dbReference type="NCBI Taxonomy" id="610337"/>
    <lineage>
        <taxon>Eukaryota</taxon>
        <taxon>Fungi</taxon>
        <taxon>Dikarya</taxon>
        <taxon>Basidiomycota</taxon>
        <taxon>Agaricomycotina</taxon>
        <taxon>Tremellomycetes</taxon>
        <taxon>Filobasidiales</taxon>
        <taxon>Filobasidiaceae</taxon>
        <taxon>Naganishia</taxon>
    </lineage>
</organism>
<proteinExistence type="predicted"/>
<dbReference type="EMBL" id="JASBWR010000034">
    <property type="protein sequence ID" value="KAJ9105559.1"/>
    <property type="molecule type" value="Genomic_DNA"/>
</dbReference>
<reference evidence="1" key="1">
    <citation type="submission" date="2023-04" db="EMBL/GenBank/DDBJ databases">
        <title>Draft Genome sequencing of Naganishia species isolated from polar environments using Oxford Nanopore Technology.</title>
        <authorList>
            <person name="Leo P."/>
            <person name="Venkateswaran K."/>
        </authorList>
    </citation>
    <scope>NUCLEOTIDE SEQUENCE</scope>
    <source>
        <strain evidence="1">MNA-CCFEE 5261</strain>
    </source>
</reference>
<sequence>MAESIIGKRIVLKSNSEIRYIGTLYAIDRESSAISLVDVLSLGTEDRVTPGGFVPPANTVYPYVVFRAADVRDIAVIDEPGQGVQPPQPQLPHDPAIVSQGSAPAPPMTQAQSSPFPPNQSPAQHVPSPHASSASIVPPPATMAPPIAPSVATAHTTTLERVQNDFSKRPPMPASSSPAVPSRQPTGPAVGIPFEQLAAQVDHRGPPARGPGRVPHHSGTGGRGGGGRTGGASRGPGAFSLAAQGDDLKAEFDFEGMNARFAALRSGEKGSGGEEGAPPLPPSQGAAGEKNVPTGNANQRPAPAAETVPSSIEKNDDDKTTDNVPKAPAYNKSSSFFDSVSSNIQNPQQGGASRGGRGRGGGGGGGGFTSSAGNRGRGPRTHDQPFTGGSFPVDGGQPRGARREGASAFPLPPRPPRGGGGGGAGRFNNRRRDEAALNEMTFGGDDGAPAPPTTSMDGGRGGRARGRGNGRPATAATTSFE</sequence>
<evidence type="ECO:0000313" key="1">
    <source>
        <dbReference type="EMBL" id="KAJ9105559.1"/>
    </source>
</evidence>
<keyword evidence="2" id="KW-1185">Reference proteome</keyword>
<gene>
    <name evidence="1" type="ORF">QFC19_003541</name>
</gene>
<dbReference type="Proteomes" id="UP001241377">
    <property type="component" value="Unassembled WGS sequence"/>
</dbReference>
<name>A0ACC2W2M5_9TREE</name>
<comment type="caution">
    <text evidence="1">The sequence shown here is derived from an EMBL/GenBank/DDBJ whole genome shotgun (WGS) entry which is preliminary data.</text>
</comment>
<accession>A0ACC2W2M5</accession>
<protein>
    <submittedName>
        <fullName evidence="1">Uncharacterized protein</fullName>
    </submittedName>
</protein>
<evidence type="ECO:0000313" key="2">
    <source>
        <dbReference type="Proteomes" id="UP001241377"/>
    </source>
</evidence>